<dbReference type="AlphaFoldDB" id="W3TW49"/>
<keyword evidence="1" id="KW-0812">Transmembrane</keyword>
<proteinExistence type="predicted"/>
<protein>
    <submittedName>
        <fullName evidence="2">Uncharacterized protein</fullName>
    </submittedName>
</protein>
<evidence type="ECO:0000313" key="2">
    <source>
        <dbReference type="EMBL" id="ETS15675.1"/>
    </source>
</evidence>
<comment type="caution">
    <text evidence="2">The sequence shown here is derived from an EMBL/GenBank/DDBJ whole genome shotgun (WGS) entry which is preliminary data.</text>
</comment>
<accession>W3TW49</accession>
<dbReference type="InterPro" id="IPR027387">
    <property type="entry name" value="Cytb/b6-like_sf"/>
</dbReference>
<feature type="transmembrane region" description="Helical" evidence="1">
    <location>
        <begin position="24"/>
        <end position="42"/>
    </location>
</feature>
<sequence length="63" mass="7291">MLFFLVGLGSREISHNILLWTQLAPAYYFIFFLIVLPIVPLFERGRSLPAPIIEDMKPKKTID</sequence>
<reference evidence="2 3" key="1">
    <citation type="submission" date="2013-12" db="EMBL/GenBank/DDBJ databases">
        <title>The Genome Sequence of Bartonella quintana JK 73.</title>
        <authorList>
            <consortium name="The Broad Institute Genomics Platform"/>
            <consortium name="The Broad Institute Genome Sequencing Center for Infectious Disease"/>
            <person name="Feldgarden M."/>
            <person name="Kirby J."/>
            <person name="Birtles R."/>
            <person name="Dasch G."/>
            <person name="Hendrix L."/>
            <person name="Koehler J."/>
            <person name="Kosoy M."/>
            <person name="Young S."/>
            <person name="Zeng Q."/>
            <person name="Gargeya S."/>
            <person name="Fitzgerald M."/>
            <person name="Abouelleil A."/>
            <person name="Alvarado L."/>
            <person name="Chapman S.B."/>
            <person name="Gainer-Dewar J."/>
            <person name="Goldberg J."/>
            <person name="Griggs A."/>
            <person name="Gujja S."/>
            <person name="Hansen M."/>
            <person name="Howarth C."/>
            <person name="Imamovic A."/>
            <person name="Ireland A."/>
            <person name="Larimer J."/>
            <person name="McCowan C."/>
            <person name="Murphy C."/>
            <person name="Pearson M."/>
            <person name="Poon T.W."/>
            <person name="Priest M."/>
            <person name="Roberts A."/>
            <person name="Saif S."/>
            <person name="Shea T."/>
            <person name="Sykes S."/>
            <person name="Wortman J."/>
            <person name="Nusbaum C."/>
            <person name="Birren B."/>
        </authorList>
    </citation>
    <scope>NUCLEOTIDE SEQUENCE [LARGE SCALE GENOMIC DNA]</scope>
    <source>
        <strain evidence="2 3">JK 73</strain>
    </source>
</reference>
<keyword evidence="1" id="KW-1133">Transmembrane helix</keyword>
<name>W3TW49_BARQI</name>
<gene>
    <name evidence="2" type="ORF">Q649_00616</name>
</gene>
<keyword evidence="1" id="KW-0472">Membrane</keyword>
<dbReference type="PATRIC" id="fig|1402976.3.peg.769"/>
<evidence type="ECO:0000313" key="3">
    <source>
        <dbReference type="Proteomes" id="UP000018945"/>
    </source>
</evidence>
<evidence type="ECO:0000256" key="1">
    <source>
        <dbReference type="SAM" id="Phobius"/>
    </source>
</evidence>
<dbReference type="Gene3D" id="1.20.810.10">
    <property type="entry name" value="Cytochrome Bc1 Complex, Chain C"/>
    <property type="match status" value="1"/>
</dbReference>
<dbReference type="HOGENOM" id="CLU_2876731_0_0_5"/>
<dbReference type="Proteomes" id="UP000018945">
    <property type="component" value="Unassembled WGS sequence"/>
</dbReference>
<dbReference type="EMBL" id="AZZX01000009">
    <property type="protein sequence ID" value="ETS15675.1"/>
    <property type="molecule type" value="Genomic_DNA"/>
</dbReference>
<organism evidence="2 3">
    <name type="scientific">Bartonella quintana JK 73</name>
    <dbReference type="NCBI Taxonomy" id="1402976"/>
    <lineage>
        <taxon>Bacteria</taxon>
        <taxon>Pseudomonadati</taxon>
        <taxon>Pseudomonadota</taxon>
        <taxon>Alphaproteobacteria</taxon>
        <taxon>Hyphomicrobiales</taxon>
        <taxon>Bartonellaceae</taxon>
        <taxon>Bartonella</taxon>
    </lineage>
</organism>